<dbReference type="EMBL" id="FMTT01000009">
    <property type="protein sequence ID" value="SCW48454.1"/>
    <property type="molecule type" value="Genomic_DNA"/>
</dbReference>
<dbReference type="RefSeq" id="WP_090669794.1">
    <property type="nucleotide sequence ID" value="NZ_FMTT01000009.1"/>
</dbReference>
<dbReference type="Pfam" id="PF14006">
    <property type="entry name" value="YqzL"/>
    <property type="match status" value="1"/>
</dbReference>
<proteinExistence type="predicted"/>
<dbReference type="InterPro" id="IPR025617">
    <property type="entry name" value="YqzL"/>
</dbReference>
<dbReference type="Proteomes" id="UP000198601">
    <property type="component" value="Unassembled WGS sequence"/>
</dbReference>
<feature type="region of interest" description="Disordered" evidence="1">
    <location>
        <begin position="26"/>
        <end position="47"/>
    </location>
</feature>
<reference evidence="3" key="1">
    <citation type="submission" date="2016-10" db="EMBL/GenBank/DDBJ databases">
        <authorList>
            <person name="Varghese N."/>
            <person name="Submissions S."/>
        </authorList>
    </citation>
    <scope>NUCLEOTIDE SEQUENCE [LARGE SCALE GENOMIC DNA]</scope>
    <source>
        <strain evidence="3">CGMCC 1.8946</strain>
    </source>
</reference>
<keyword evidence="3" id="KW-1185">Reference proteome</keyword>
<accession>A0A1G4QUY7</accession>
<sequence>MKDFSWKYFSMTGDVDAYLLYKEVNTRDRDEAEPEEEDALDASDWVQ</sequence>
<feature type="compositionally biased region" description="Acidic residues" evidence="1">
    <location>
        <begin position="31"/>
        <end position="41"/>
    </location>
</feature>
<dbReference type="STRING" id="624147.SAMN04487970_100951"/>
<evidence type="ECO:0000256" key="1">
    <source>
        <dbReference type="SAM" id="MobiDB-lite"/>
    </source>
</evidence>
<protein>
    <submittedName>
        <fullName evidence="2">YqzL-like protein</fullName>
    </submittedName>
</protein>
<name>A0A1G4QUY7_9BACL</name>
<organism evidence="2 3">
    <name type="scientific">Paenibacillus tianmuensis</name>
    <dbReference type="NCBI Taxonomy" id="624147"/>
    <lineage>
        <taxon>Bacteria</taxon>
        <taxon>Bacillati</taxon>
        <taxon>Bacillota</taxon>
        <taxon>Bacilli</taxon>
        <taxon>Bacillales</taxon>
        <taxon>Paenibacillaceae</taxon>
        <taxon>Paenibacillus</taxon>
    </lineage>
</organism>
<evidence type="ECO:0000313" key="3">
    <source>
        <dbReference type="Proteomes" id="UP000198601"/>
    </source>
</evidence>
<dbReference type="AlphaFoldDB" id="A0A1G4QUY7"/>
<evidence type="ECO:0000313" key="2">
    <source>
        <dbReference type="EMBL" id="SCW48454.1"/>
    </source>
</evidence>
<gene>
    <name evidence="2" type="ORF">SAMN04487970_100951</name>
</gene>